<name>A0A3B0T0Z9_9ZZZZ</name>
<dbReference type="SUPFAM" id="SSF55347">
    <property type="entry name" value="Glyceraldehyde-3-phosphate dehydrogenase-like, C-terminal domain"/>
    <property type="match status" value="1"/>
</dbReference>
<reference evidence="2" key="1">
    <citation type="submission" date="2018-06" db="EMBL/GenBank/DDBJ databases">
        <authorList>
            <person name="Zhirakovskaya E."/>
        </authorList>
    </citation>
    <scope>NUCLEOTIDE SEQUENCE</scope>
</reference>
<keyword evidence="2" id="KW-0560">Oxidoreductase</keyword>
<accession>A0A3B0T0Z9</accession>
<dbReference type="AlphaFoldDB" id="A0A3B0T0Z9"/>
<dbReference type="Gene3D" id="3.30.360.10">
    <property type="entry name" value="Dihydrodipicolinate Reductase, domain 2"/>
    <property type="match status" value="1"/>
</dbReference>
<dbReference type="EC" id="1.1.1.18" evidence="2"/>
<sequence>MKLYVDHEHEDGYIRDNCLFREEIDIYDKMSAQLKYADNTVLNYSLTTYSPIEGWRVAFNGTEGRIEAWLHIPYQKNETISQKDAHANEMNQLGRDAFDIEPIIVHKLWNEYETLDVISEKPGHGGGDKRLQDKIFITLDVEDEFGRAAGVRDGAMSILIGIAARRSIKKVERLSKQLT</sequence>
<evidence type="ECO:0000313" key="2">
    <source>
        <dbReference type="EMBL" id="VAW11578.1"/>
    </source>
</evidence>
<dbReference type="InterPro" id="IPR004104">
    <property type="entry name" value="Gfo/Idh/MocA-like_OxRdtase_C"/>
</dbReference>
<evidence type="ECO:0000259" key="1">
    <source>
        <dbReference type="Pfam" id="PF02894"/>
    </source>
</evidence>
<proteinExistence type="predicted"/>
<dbReference type="EMBL" id="UOEL01000066">
    <property type="protein sequence ID" value="VAW11578.1"/>
    <property type="molecule type" value="Genomic_DNA"/>
</dbReference>
<dbReference type="GO" id="GO:0050112">
    <property type="term" value="F:inositol 2-dehydrogenase (NAD+) activity"/>
    <property type="evidence" value="ECO:0007669"/>
    <property type="project" value="UniProtKB-EC"/>
</dbReference>
<organism evidence="2">
    <name type="scientific">hydrothermal vent metagenome</name>
    <dbReference type="NCBI Taxonomy" id="652676"/>
    <lineage>
        <taxon>unclassified sequences</taxon>
        <taxon>metagenomes</taxon>
        <taxon>ecological metagenomes</taxon>
    </lineage>
</organism>
<dbReference type="Pfam" id="PF02894">
    <property type="entry name" value="GFO_IDH_MocA_C"/>
    <property type="match status" value="1"/>
</dbReference>
<feature type="domain" description="Gfo/Idh/MocA-like oxidoreductase C-terminal" evidence="1">
    <location>
        <begin position="27"/>
        <end position="170"/>
    </location>
</feature>
<protein>
    <submittedName>
        <fullName evidence="2">Myo-inositol 2-dehydrogenase 1</fullName>
        <ecNumber evidence="2">1.1.1.18</ecNumber>
    </submittedName>
</protein>
<gene>
    <name evidence="2" type="ORF">MNBD_BACTEROID03-2610</name>
</gene>